<dbReference type="RefSeq" id="WP_065543849.1">
    <property type="nucleotide sequence ID" value="NZ_CP015405.2"/>
</dbReference>
<gene>
    <name evidence="6" type="ORF">A4V09_19570</name>
</gene>
<dbReference type="PANTHER" id="PTHR30146:SF24">
    <property type="entry name" value="XYLOSE OPERON REGULATORY PROTEIN"/>
    <property type="match status" value="1"/>
</dbReference>
<evidence type="ECO:0000256" key="3">
    <source>
        <dbReference type="ARBA" id="ARBA00023163"/>
    </source>
</evidence>
<dbReference type="InterPro" id="IPR028082">
    <property type="entry name" value="Peripla_BP_I"/>
</dbReference>
<evidence type="ECO:0000313" key="7">
    <source>
        <dbReference type="Proteomes" id="UP000092574"/>
    </source>
</evidence>
<reference evidence="6" key="1">
    <citation type="submission" date="2017-04" db="EMBL/GenBank/DDBJ databases">
        <title>Complete Genome Sequences of Twelve Strains of a Stable Defined Moderately Diverse Mouse Microbiota 2 (sDMDMm2).</title>
        <authorList>
            <person name="Uchimura Y."/>
            <person name="Wyss M."/>
            <person name="Brugiroux S."/>
            <person name="Limenitakis J.P."/>
            <person name="Stecher B."/>
            <person name="McCoy K.D."/>
            <person name="Macpherson A.J."/>
        </authorList>
    </citation>
    <scope>NUCLEOTIDE SEQUENCE</scope>
    <source>
        <strain evidence="6">YL58</strain>
    </source>
</reference>
<dbReference type="InterPro" id="IPR000843">
    <property type="entry name" value="HTH_LacI"/>
</dbReference>
<accession>A0A1C7IFV8</accession>
<dbReference type="InterPro" id="IPR010982">
    <property type="entry name" value="Lambda_DNA-bd_dom_sf"/>
</dbReference>
<organism evidence="6 7">
    <name type="scientific">Blautia pseudococcoides</name>
    <dbReference type="NCBI Taxonomy" id="1796616"/>
    <lineage>
        <taxon>Bacteria</taxon>
        <taxon>Bacillati</taxon>
        <taxon>Bacillota</taxon>
        <taxon>Clostridia</taxon>
        <taxon>Lachnospirales</taxon>
        <taxon>Lachnospiraceae</taxon>
        <taxon>Blautia</taxon>
    </lineage>
</organism>
<dbReference type="CDD" id="cd01392">
    <property type="entry name" value="HTH_LacI"/>
    <property type="match status" value="1"/>
</dbReference>
<feature type="domain" description="HTH lacI-type" evidence="4">
    <location>
        <begin position="2"/>
        <end position="57"/>
    </location>
</feature>
<dbReference type="SUPFAM" id="SSF47413">
    <property type="entry name" value="lambda repressor-like DNA-binding domains"/>
    <property type="match status" value="1"/>
</dbReference>
<dbReference type="Gene3D" id="3.40.50.2300">
    <property type="match status" value="2"/>
</dbReference>
<keyword evidence="1" id="KW-0805">Transcription regulation</keyword>
<evidence type="ECO:0000259" key="4">
    <source>
        <dbReference type="PROSITE" id="PS50932"/>
    </source>
</evidence>
<keyword evidence="7" id="KW-1185">Reference proteome</keyword>
<dbReference type="AlphaFoldDB" id="A0A1C7IFV8"/>
<dbReference type="KEGG" id="byl:A4V09_19570"/>
<proteinExistence type="predicted"/>
<dbReference type="Pfam" id="PF00356">
    <property type="entry name" value="LacI"/>
    <property type="match status" value="1"/>
</dbReference>
<evidence type="ECO:0000256" key="2">
    <source>
        <dbReference type="ARBA" id="ARBA00023125"/>
    </source>
</evidence>
<dbReference type="Pfam" id="PF13377">
    <property type="entry name" value="Peripla_BP_3"/>
    <property type="match status" value="1"/>
</dbReference>
<dbReference type="OrthoDB" id="9796186at2"/>
<dbReference type="GO" id="GO:0000976">
    <property type="term" value="F:transcription cis-regulatory region binding"/>
    <property type="evidence" value="ECO:0007669"/>
    <property type="project" value="TreeGrafter"/>
</dbReference>
<dbReference type="PANTHER" id="PTHR30146">
    <property type="entry name" value="LACI-RELATED TRANSCRIPTIONAL REPRESSOR"/>
    <property type="match status" value="1"/>
</dbReference>
<protein>
    <submittedName>
        <fullName evidence="6">LacI family transcriptional regulator</fullName>
    </submittedName>
</protein>
<feature type="domain" description="HTH cro/C1-type" evidence="5">
    <location>
        <begin position="2"/>
        <end position="47"/>
    </location>
</feature>
<evidence type="ECO:0000313" key="6">
    <source>
        <dbReference type="EMBL" id="ANU77743.1"/>
    </source>
</evidence>
<dbReference type="SUPFAM" id="SSF53822">
    <property type="entry name" value="Periplasmic binding protein-like I"/>
    <property type="match status" value="1"/>
</dbReference>
<dbReference type="Proteomes" id="UP000092574">
    <property type="component" value="Chromosome"/>
</dbReference>
<evidence type="ECO:0000256" key="1">
    <source>
        <dbReference type="ARBA" id="ARBA00023015"/>
    </source>
</evidence>
<dbReference type="GO" id="GO:0003700">
    <property type="term" value="F:DNA-binding transcription factor activity"/>
    <property type="evidence" value="ECO:0007669"/>
    <property type="project" value="TreeGrafter"/>
</dbReference>
<sequence>MITIKEIANMMNVSPTTVANVIHGRTSKVSKENVERIQQALKEHNYVPKMGLEALTKGKTRLIIVVIHTTKRYTQTTVGDPFYSQTIGVLEEEIRRAGYYMMLYIDRNLDNIFKTALSWNVAGIIAVTLSKTNYEKLCSLVDCPVVGIDTFMEDTAPLPDTGYHVTLDDIGAGKQMVNYLVNTGFSNIIVISDAKIGSSALRAAGAKIALKEHNISTEKQWHMVLDTQKRRRDSQYNSLLALSGKKYVLFCTADQLAFEVIGYLNEHGCYVPQDISVCGFDDNPYAEFCVPKLTTMHQDIARKGELASEILFRLLSGENVEEKAIRLPVELVVRKSVLPPD</sequence>
<dbReference type="CDD" id="cd06267">
    <property type="entry name" value="PBP1_LacI_sugar_binding-like"/>
    <property type="match status" value="1"/>
</dbReference>
<dbReference type="InterPro" id="IPR046335">
    <property type="entry name" value="LacI/GalR-like_sensor"/>
</dbReference>
<keyword evidence="3" id="KW-0804">Transcription</keyword>
<keyword evidence="2" id="KW-0238">DNA-binding</keyword>
<name>A0A1C7IFV8_9FIRM</name>
<dbReference type="PROSITE" id="PS50943">
    <property type="entry name" value="HTH_CROC1"/>
    <property type="match status" value="1"/>
</dbReference>
<evidence type="ECO:0000259" key="5">
    <source>
        <dbReference type="PROSITE" id="PS50943"/>
    </source>
</evidence>
<dbReference type="STRING" id="1796616.A4V09_19570"/>
<dbReference type="InterPro" id="IPR001387">
    <property type="entry name" value="Cro/C1-type_HTH"/>
</dbReference>
<dbReference type="EMBL" id="CP015405">
    <property type="protein sequence ID" value="ANU77743.1"/>
    <property type="molecule type" value="Genomic_DNA"/>
</dbReference>
<dbReference type="PROSITE" id="PS50932">
    <property type="entry name" value="HTH_LACI_2"/>
    <property type="match status" value="1"/>
</dbReference>
<dbReference type="Gene3D" id="1.10.260.40">
    <property type="entry name" value="lambda repressor-like DNA-binding domains"/>
    <property type="match status" value="1"/>
</dbReference>
<dbReference type="SMART" id="SM00354">
    <property type="entry name" value="HTH_LACI"/>
    <property type="match status" value="1"/>
</dbReference>